<evidence type="ECO:0000256" key="4">
    <source>
        <dbReference type="SAM" id="SignalP"/>
    </source>
</evidence>
<sequence length="386" mass="39402">MFVIPLLLAAGSAFPTLISGAPVPSFLSNLVTRVTSTPLQDRAFQYSLYGGTGNIADGWPAMSSWVSDFSTMFNNNMGVLSTGCAQFGVAENSKAEINEISTAIQSVGASTGIDPRFILAIMMQESNGCVRAPTTNYGVRNPGLMQSHNGAGTCNDGTVQNPCPASQVMQMIQDGTAGTSSGDGLKQCIAETGATDVSMYYKAARIYNSGSIAPTKNLGQGVATHCYASDIANRLTGWVSGPSSCTPDAVAALTSSVVSSNSGNTGATFAQSPDTTTEAAPAPAVTSSVVVVPVPAATSAPPAAATYASAPATSPTPPTSPAPSSAQIYPGAVSPCTSYYEIVPGDYCSLVAEKTGVSFATLRNLNPGLDAACSNLWLGYKYCIQA</sequence>
<name>A0A2J6TPX5_9HELO</name>
<dbReference type="GO" id="GO:0008061">
    <property type="term" value="F:chitin binding"/>
    <property type="evidence" value="ECO:0007669"/>
    <property type="project" value="UniProtKB-KW"/>
</dbReference>
<accession>A0A2J6TPX5</accession>
<dbReference type="STRING" id="1095630.A0A2J6TPX5"/>
<evidence type="ECO:0000313" key="7">
    <source>
        <dbReference type="Proteomes" id="UP000235371"/>
    </source>
</evidence>
<feature type="region of interest" description="Disordered" evidence="3">
    <location>
        <begin position="307"/>
        <end position="326"/>
    </location>
</feature>
<organism evidence="6 7">
    <name type="scientific">Hyaloscypha bicolor E</name>
    <dbReference type="NCBI Taxonomy" id="1095630"/>
    <lineage>
        <taxon>Eukaryota</taxon>
        <taxon>Fungi</taxon>
        <taxon>Dikarya</taxon>
        <taxon>Ascomycota</taxon>
        <taxon>Pezizomycotina</taxon>
        <taxon>Leotiomycetes</taxon>
        <taxon>Helotiales</taxon>
        <taxon>Hyaloscyphaceae</taxon>
        <taxon>Hyaloscypha</taxon>
        <taxon>Hyaloscypha bicolor</taxon>
    </lineage>
</organism>
<keyword evidence="7" id="KW-1185">Reference proteome</keyword>
<dbReference type="SUPFAM" id="SSF53955">
    <property type="entry name" value="Lysozyme-like"/>
    <property type="match status" value="1"/>
</dbReference>
<protein>
    <submittedName>
        <fullName evidence="6">Carbohydrate-binding module family 50 protein</fullName>
    </submittedName>
</protein>
<dbReference type="GeneID" id="36587510"/>
<dbReference type="SUPFAM" id="SSF54106">
    <property type="entry name" value="LysM domain"/>
    <property type="match status" value="1"/>
</dbReference>
<gene>
    <name evidence="6" type="ORF">K444DRAFT_608669</name>
</gene>
<keyword evidence="1" id="KW-0147">Chitin-binding</keyword>
<evidence type="ECO:0000256" key="2">
    <source>
        <dbReference type="ARBA" id="ARBA00023026"/>
    </source>
</evidence>
<dbReference type="PANTHER" id="PTHR34997">
    <property type="entry name" value="AM15"/>
    <property type="match status" value="1"/>
</dbReference>
<dbReference type="Proteomes" id="UP000235371">
    <property type="component" value="Unassembled WGS sequence"/>
</dbReference>
<proteinExistence type="predicted"/>
<keyword evidence="2" id="KW-0843">Virulence</keyword>
<evidence type="ECO:0000256" key="1">
    <source>
        <dbReference type="ARBA" id="ARBA00022669"/>
    </source>
</evidence>
<dbReference type="PROSITE" id="PS51782">
    <property type="entry name" value="LYSM"/>
    <property type="match status" value="1"/>
</dbReference>
<dbReference type="OrthoDB" id="1193027at2759"/>
<dbReference type="RefSeq" id="XP_024741892.1">
    <property type="nucleotide sequence ID" value="XM_024879433.1"/>
</dbReference>
<evidence type="ECO:0000313" key="6">
    <source>
        <dbReference type="EMBL" id="PMD64988.1"/>
    </source>
</evidence>
<dbReference type="SMART" id="SM00257">
    <property type="entry name" value="LysM"/>
    <property type="match status" value="1"/>
</dbReference>
<evidence type="ECO:0000259" key="5">
    <source>
        <dbReference type="PROSITE" id="PS51782"/>
    </source>
</evidence>
<dbReference type="AlphaFoldDB" id="A0A2J6TPX5"/>
<dbReference type="CDD" id="cd00118">
    <property type="entry name" value="LysM"/>
    <property type="match status" value="1"/>
</dbReference>
<dbReference type="InParanoid" id="A0A2J6TPX5"/>
<dbReference type="EMBL" id="KZ613747">
    <property type="protein sequence ID" value="PMD64988.1"/>
    <property type="molecule type" value="Genomic_DNA"/>
</dbReference>
<evidence type="ECO:0000256" key="3">
    <source>
        <dbReference type="SAM" id="MobiDB-lite"/>
    </source>
</evidence>
<keyword evidence="4" id="KW-0732">Signal</keyword>
<dbReference type="Gene3D" id="3.10.350.10">
    <property type="entry name" value="LysM domain"/>
    <property type="match status" value="1"/>
</dbReference>
<feature type="signal peptide" evidence="4">
    <location>
        <begin position="1"/>
        <end position="20"/>
    </location>
</feature>
<reference evidence="6 7" key="1">
    <citation type="submission" date="2016-04" db="EMBL/GenBank/DDBJ databases">
        <title>A degradative enzymes factory behind the ericoid mycorrhizal symbiosis.</title>
        <authorList>
            <consortium name="DOE Joint Genome Institute"/>
            <person name="Martino E."/>
            <person name="Morin E."/>
            <person name="Grelet G."/>
            <person name="Kuo A."/>
            <person name="Kohler A."/>
            <person name="Daghino S."/>
            <person name="Barry K."/>
            <person name="Choi C."/>
            <person name="Cichocki N."/>
            <person name="Clum A."/>
            <person name="Copeland A."/>
            <person name="Hainaut M."/>
            <person name="Haridas S."/>
            <person name="Labutti K."/>
            <person name="Lindquist E."/>
            <person name="Lipzen A."/>
            <person name="Khouja H.-R."/>
            <person name="Murat C."/>
            <person name="Ohm R."/>
            <person name="Olson A."/>
            <person name="Spatafora J."/>
            <person name="Veneault-Fourrey C."/>
            <person name="Henrissat B."/>
            <person name="Grigoriev I."/>
            <person name="Martin F."/>
            <person name="Perotto S."/>
        </authorList>
    </citation>
    <scope>NUCLEOTIDE SEQUENCE [LARGE SCALE GENOMIC DNA]</scope>
    <source>
        <strain evidence="6 7">E</strain>
    </source>
</reference>
<feature type="chain" id="PRO_5014380219" evidence="4">
    <location>
        <begin position="21"/>
        <end position="386"/>
    </location>
</feature>
<dbReference type="InterPro" id="IPR036779">
    <property type="entry name" value="LysM_dom_sf"/>
</dbReference>
<feature type="domain" description="LysM" evidence="5">
    <location>
        <begin position="338"/>
        <end position="384"/>
    </location>
</feature>
<dbReference type="PANTHER" id="PTHR34997:SF1">
    <property type="entry name" value="PEPTIDOGLYCAN-BINDING LYSIN DOMAIN"/>
    <property type="match status" value="1"/>
</dbReference>
<dbReference type="InterPro" id="IPR023346">
    <property type="entry name" value="Lysozyme-like_dom_sf"/>
</dbReference>
<dbReference type="InterPro" id="IPR052210">
    <property type="entry name" value="LysM1-like"/>
</dbReference>
<feature type="region of interest" description="Disordered" evidence="3">
    <location>
        <begin position="259"/>
        <end position="280"/>
    </location>
</feature>
<dbReference type="InterPro" id="IPR018392">
    <property type="entry name" value="LysM"/>
</dbReference>
<dbReference type="Gene3D" id="1.10.530.10">
    <property type="match status" value="1"/>
</dbReference>
<dbReference type="Pfam" id="PF01476">
    <property type="entry name" value="LysM"/>
    <property type="match status" value="1"/>
</dbReference>